<proteinExistence type="inferred from homology"/>
<evidence type="ECO:0000256" key="7">
    <source>
        <dbReference type="ARBA" id="ARBA00023136"/>
    </source>
</evidence>
<dbReference type="PANTHER" id="PTHR47019:SF1">
    <property type="entry name" value="LIPID II FLIPPASE MURJ"/>
    <property type="match status" value="1"/>
</dbReference>
<evidence type="ECO:0000256" key="6">
    <source>
        <dbReference type="ARBA" id="ARBA00022989"/>
    </source>
</evidence>
<evidence type="ECO:0000256" key="5">
    <source>
        <dbReference type="ARBA" id="ARBA00022984"/>
    </source>
</evidence>
<dbReference type="HAMAP" id="MF_02078">
    <property type="entry name" value="MurJ_MviN"/>
    <property type="match status" value="1"/>
</dbReference>
<dbReference type="AlphaFoldDB" id="A0A1M7TB76"/>
<feature type="transmembrane region" description="Helical" evidence="10">
    <location>
        <begin position="137"/>
        <end position="157"/>
    </location>
</feature>
<sequence length="533" mass="54784">MIRVPRLGRAFATVGLWTMASRVLGFARDVMIAAALGSGPAAQAFVVAFSLPNLFRRFFAEGAFNMAFVPMFAKRLEGEGPEAARAFAEDALSALTAILIGFTLAAQLAMPWLVLALASGFADDARLELTTALGRIAFPYILFISLAALFSGVLNSLGRFAAAAAAPVLLNVVLIAALALESAGALSALPAVGPPDADAPARLHAGTVLAWACLAAGLAQLALVRAAARRAGMALVLRRPRLAPELRRLAIVALPAALAGGVVQINLVVGRQVASYFDGAVAWLYYADRLYQLPLGVVGVAIGVVLLPDLARRLRAGDAAGGRESANRAAEFALALTLPAAAALIAMPGPMVGVLFGRGAFAPEDVAATALAAAIYGAGLPAFTLQKVVQPIYFAREDTRSPFRFALWGMAANAAIAIGLAPAIGYLSAALATTAAGWLNLLLLWRGARAFGGAAEPDARLRRRAPRLAAASALMGLGAAGMATAAAPWLEAPGWRYAALAVLVAASAALYGAAAWALGAMRPAELRAALRRG</sequence>
<evidence type="ECO:0000313" key="13">
    <source>
        <dbReference type="Proteomes" id="UP000184066"/>
    </source>
</evidence>
<keyword evidence="4 10" id="KW-0133">Cell shape</keyword>
<feature type="transmembrane region" description="Helical" evidence="10">
    <location>
        <begin position="430"/>
        <end position="448"/>
    </location>
</feature>
<feature type="transmembrane region" description="Helical" evidence="10">
    <location>
        <begin position="94"/>
        <end position="117"/>
    </location>
</feature>
<dbReference type="Proteomes" id="UP000184066">
    <property type="component" value="Unassembled WGS sequence"/>
</dbReference>
<gene>
    <name evidence="10" type="primary">murJ</name>
    <name evidence="12" type="ORF">SAMN05216200_105171</name>
</gene>
<comment type="similarity">
    <text evidence="9 10 11">Belongs to the MurJ/MviN family.</text>
</comment>
<dbReference type="NCBIfam" id="TIGR01695">
    <property type="entry name" value="murJ_mviN"/>
    <property type="match status" value="1"/>
</dbReference>
<evidence type="ECO:0000313" key="12">
    <source>
        <dbReference type="EMBL" id="SHN67943.1"/>
    </source>
</evidence>
<feature type="transmembrane region" description="Helical" evidence="10">
    <location>
        <begin position="405"/>
        <end position="424"/>
    </location>
</feature>
<evidence type="ECO:0000256" key="11">
    <source>
        <dbReference type="PIRNR" id="PIRNR002869"/>
    </source>
</evidence>
<dbReference type="UniPathway" id="UPA00219"/>
<feature type="transmembrane region" description="Helical" evidence="10">
    <location>
        <begin position="468"/>
        <end position="489"/>
    </location>
</feature>
<evidence type="ECO:0000256" key="3">
    <source>
        <dbReference type="ARBA" id="ARBA00022692"/>
    </source>
</evidence>
<dbReference type="GO" id="GO:0005886">
    <property type="term" value="C:plasma membrane"/>
    <property type="evidence" value="ECO:0007669"/>
    <property type="project" value="UniProtKB-SubCell"/>
</dbReference>
<feature type="transmembrane region" description="Helical" evidence="10">
    <location>
        <begin position="332"/>
        <end position="354"/>
    </location>
</feature>
<dbReference type="STRING" id="1189325.SAMN04488119_105172"/>
<keyword evidence="10 11" id="KW-0813">Transport</keyword>
<organism evidence="12 13">
    <name type="scientific">Oceanicella actignis</name>
    <dbReference type="NCBI Taxonomy" id="1189325"/>
    <lineage>
        <taxon>Bacteria</taxon>
        <taxon>Pseudomonadati</taxon>
        <taxon>Pseudomonadota</taxon>
        <taxon>Alphaproteobacteria</taxon>
        <taxon>Rhodobacterales</taxon>
        <taxon>Paracoccaceae</taxon>
        <taxon>Oceanicella</taxon>
    </lineage>
</organism>
<name>A0A1M7TB76_9RHOB</name>
<dbReference type="GO" id="GO:0009252">
    <property type="term" value="P:peptidoglycan biosynthetic process"/>
    <property type="evidence" value="ECO:0007669"/>
    <property type="project" value="UniProtKB-UniRule"/>
</dbReference>
<dbReference type="PIRSF" id="PIRSF002869">
    <property type="entry name" value="MviN"/>
    <property type="match status" value="1"/>
</dbReference>
<keyword evidence="2 10" id="KW-1003">Cell membrane</keyword>
<comment type="function">
    <text evidence="8 10 11">Involved in peptidoglycan biosynthesis. Transports lipid-linked peptidoglycan precursors from the inner to the outer leaflet of the cytoplasmic membrane.</text>
</comment>
<feature type="transmembrane region" description="Helical" evidence="10">
    <location>
        <begin position="366"/>
        <end position="385"/>
    </location>
</feature>
<accession>A0A1M7TB76</accession>
<dbReference type="GO" id="GO:0034204">
    <property type="term" value="P:lipid translocation"/>
    <property type="evidence" value="ECO:0007669"/>
    <property type="project" value="TreeGrafter"/>
</dbReference>
<evidence type="ECO:0000256" key="4">
    <source>
        <dbReference type="ARBA" id="ARBA00022960"/>
    </source>
</evidence>
<dbReference type="RefSeq" id="WP_177174499.1">
    <property type="nucleotide sequence ID" value="NZ_FOHL01000005.1"/>
</dbReference>
<feature type="transmembrane region" description="Helical" evidence="10">
    <location>
        <begin position="249"/>
        <end position="270"/>
    </location>
</feature>
<feature type="transmembrane region" description="Helical" evidence="10">
    <location>
        <begin position="169"/>
        <end position="189"/>
    </location>
</feature>
<keyword evidence="5 10" id="KW-0573">Peptidoglycan synthesis</keyword>
<dbReference type="GO" id="GO:0008360">
    <property type="term" value="P:regulation of cell shape"/>
    <property type="evidence" value="ECO:0007669"/>
    <property type="project" value="UniProtKB-UniRule"/>
</dbReference>
<feature type="transmembrane region" description="Helical" evidence="10">
    <location>
        <begin position="209"/>
        <end position="228"/>
    </location>
</feature>
<evidence type="ECO:0000256" key="2">
    <source>
        <dbReference type="ARBA" id="ARBA00022475"/>
    </source>
</evidence>
<dbReference type="Pfam" id="PF03023">
    <property type="entry name" value="MurJ"/>
    <property type="match status" value="1"/>
</dbReference>
<keyword evidence="6 10" id="KW-1133">Transmembrane helix</keyword>
<comment type="subcellular location">
    <subcellularLocation>
        <location evidence="10">Cell inner membrane</location>
        <topology evidence="10">Multi-pass membrane protein</topology>
    </subcellularLocation>
    <subcellularLocation>
        <location evidence="1">Cell membrane</location>
        <topology evidence="1">Multi-pass membrane protein</topology>
    </subcellularLocation>
</comment>
<keyword evidence="10 11" id="KW-0961">Cell wall biogenesis/degradation</keyword>
<evidence type="ECO:0000256" key="9">
    <source>
        <dbReference type="ARBA" id="ARBA00061532"/>
    </source>
</evidence>
<comment type="pathway">
    <text evidence="10">Cell wall biogenesis; peptidoglycan biosynthesis.</text>
</comment>
<dbReference type="PANTHER" id="PTHR47019">
    <property type="entry name" value="LIPID II FLIPPASE MURJ"/>
    <property type="match status" value="1"/>
</dbReference>
<dbReference type="EMBL" id="FRDL01000005">
    <property type="protein sequence ID" value="SHN67943.1"/>
    <property type="molecule type" value="Genomic_DNA"/>
</dbReference>
<dbReference type="InterPro" id="IPR004268">
    <property type="entry name" value="MurJ"/>
</dbReference>
<keyword evidence="3 10" id="KW-0812">Transmembrane</keyword>
<dbReference type="PRINTS" id="PR01806">
    <property type="entry name" value="VIRFACTRMVIN"/>
</dbReference>
<dbReference type="GO" id="GO:0015648">
    <property type="term" value="F:lipid-linked peptidoglycan transporter activity"/>
    <property type="evidence" value="ECO:0007669"/>
    <property type="project" value="UniProtKB-UniRule"/>
</dbReference>
<dbReference type="CDD" id="cd13123">
    <property type="entry name" value="MATE_MurJ_like"/>
    <property type="match status" value="1"/>
</dbReference>
<evidence type="ECO:0000256" key="8">
    <source>
        <dbReference type="ARBA" id="ARBA00060041"/>
    </source>
</evidence>
<protein>
    <recommendedName>
        <fullName evidence="10">Probable lipid II flippase MurJ</fullName>
    </recommendedName>
</protein>
<keyword evidence="7 10" id="KW-0472">Membrane</keyword>
<keyword evidence="13" id="KW-1185">Reference proteome</keyword>
<evidence type="ECO:0000256" key="1">
    <source>
        <dbReference type="ARBA" id="ARBA00004651"/>
    </source>
</evidence>
<reference evidence="12 13" key="1">
    <citation type="submission" date="2016-12" db="EMBL/GenBank/DDBJ databases">
        <authorList>
            <person name="Song W.-J."/>
            <person name="Kurnit D.M."/>
        </authorList>
    </citation>
    <scope>NUCLEOTIDE SEQUENCE [LARGE SCALE GENOMIC DNA]</scope>
    <source>
        <strain evidence="12 13">CGMCC 1.10808</strain>
    </source>
</reference>
<feature type="transmembrane region" description="Helical" evidence="10">
    <location>
        <begin position="290"/>
        <end position="311"/>
    </location>
</feature>
<evidence type="ECO:0000256" key="10">
    <source>
        <dbReference type="HAMAP-Rule" id="MF_02078"/>
    </source>
</evidence>
<keyword evidence="10" id="KW-0997">Cell inner membrane</keyword>
<dbReference type="GO" id="GO:0071555">
    <property type="term" value="P:cell wall organization"/>
    <property type="evidence" value="ECO:0007669"/>
    <property type="project" value="UniProtKB-UniRule"/>
</dbReference>
<feature type="transmembrane region" description="Helical" evidence="10">
    <location>
        <begin position="495"/>
        <end position="518"/>
    </location>
</feature>
<dbReference type="InterPro" id="IPR051050">
    <property type="entry name" value="Lipid_II_flippase_MurJ/MviN"/>
</dbReference>